<evidence type="ECO:0000313" key="10">
    <source>
        <dbReference type="Proteomes" id="UP001153636"/>
    </source>
</evidence>
<sequence length="715" mass="81496">METRSRKSRSLTPFSVEKFSQEFVEKESLAENSVGVTRQTTTYKVKESANSVDEVTSTNKVTTKKTSGSEKGKFQSYKTSDYSSEEGDNEVSSTRIISQNEKNQIIEDARAAANGGGGEISALDLYKKSGRYWEIYPKTDYTYSPHSRDRVELAPGVVAMPNMSRRNIHSVHNSDASTSFTEVEHKETNTESYSLRSASDLYANYQPRQLFNNNYEHNYLKTSRKTSLTFWSKTKTMITSTFTRIVTIITSMLYVCFQIQTSSLSKLHKLASNVMLWDTWLLWKNNPGNKAAKLMALCVIPLLLLGGWWSLSNLGSLTNSSYSEPLPDENVIFSASENENLFKKEQIIQEGNLNPFIDISGNEIIVNQQKTIDYLKKELTHLKREMFQVEKTRQDDLNKIFASLNSEKPNNNVPIIYRVNRCCKNPIIDMEKYVNRIFVNLLNDPDFLKNQKGLTDYLHTIFAAKQELELSLHNITSNLDLKYNNLIQDGTLRLMDEVTAKIKREISNRSKYADMGSIDVSNVSDEHIKKIVRGILALYDADKTGLVDYAMEPMGAQILSTRCTENYHYGKAVVSVLGIPLWYPVNSPRTLITPGISPGQCWAFQNFPGFVMIRLSKRVKVEAFSVEHISKLLVPNGDVDSAPKQFEVYGLKDEYDKEPTLLGEYEYDHEGESLQFFGVEKDNQIFEIIELRIISNHGNPNYTCLYRFRVHGKSV</sequence>
<evidence type="ECO:0000256" key="5">
    <source>
        <dbReference type="ARBA" id="ARBA00023136"/>
    </source>
</evidence>
<dbReference type="PANTHER" id="PTHR12911:SF8">
    <property type="entry name" value="KLAROID PROTEIN-RELATED"/>
    <property type="match status" value="1"/>
</dbReference>
<evidence type="ECO:0000256" key="1">
    <source>
        <dbReference type="ARBA" id="ARBA00004370"/>
    </source>
</evidence>
<dbReference type="OrthoDB" id="342281at2759"/>
<dbReference type="EMBL" id="OV651832">
    <property type="protein sequence ID" value="CAH1107232.1"/>
    <property type="molecule type" value="Genomic_DNA"/>
</dbReference>
<evidence type="ECO:0000313" key="9">
    <source>
        <dbReference type="EMBL" id="CAH1107232.1"/>
    </source>
</evidence>
<dbReference type="Pfam" id="PF07738">
    <property type="entry name" value="Sad1_UNC"/>
    <property type="match status" value="1"/>
</dbReference>
<feature type="region of interest" description="Disordered" evidence="7">
    <location>
        <begin position="46"/>
        <end position="93"/>
    </location>
</feature>
<comment type="subcellular location">
    <subcellularLocation>
        <location evidence="1">Membrane</location>
    </subcellularLocation>
</comment>
<organism evidence="9 10">
    <name type="scientific">Psylliodes chrysocephalus</name>
    <dbReference type="NCBI Taxonomy" id="3402493"/>
    <lineage>
        <taxon>Eukaryota</taxon>
        <taxon>Metazoa</taxon>
        <taxon>Ecdysozoa</taxon>
        <taxon>Arthropoda</taxon>
        <taxon>Hexapoda</taxon>
        <taxon>Insecta</taxon>
        <taxon>Pterygota</taxon>
        <taxon>Neoptera</taxon>
        <taxon>Endopterygota</taxon>
        <taxon>Coleoptera</taxon>
        <taxon>Polyphaga</taxon>
        <taxon>Cucujiformia</taxon>
        <taxon>Chrysomeloidea</taxon>
        <taxon>Chrysomelidae</taxon>
        <taxon>Galerucinae</taxon>
        <taxon>Alticini</taxon>
        <taxon>Psylliodes</taxon>
    </lineage>
</organism>
<accession>A0A9P0CPR2</accession>
<evidence type="ECO:0000256" key="3">
    <source>
        <dbReference type="ARBA" id="ARBA00022989"/>
    </source>
</evidence>
<keyword evidence="10" id="KW-1185">Reference proteome</keyword>
<evidence type="ECO:0000256" key="2">
    <source>
        <dbReference type="ARBA" id="ARBA00022692"/>
    </source>
</evidence>
<dbReference type="GO" id="GO:0043495">
    <property type="term" value="F:protein-membrane adaptor activity"/>
    <property type="evidence" value="ECO:0007669"/>
    <property type="project" value="TreeGrafter"/>
</dbReference>
<dbReference type="InterPro" id="IPR012919">
    <property type="entry name" value="SUN_dom"/>
</dbReference>
<evidence type="ECO:0000256" key="7">
    <source>
        <dbReference type="SAM" id="MobiDB-lite"/>
    </source>
</evidence>
<dbReference type="Proteomes" id="UP001153636">
    <property type="component" value="Chromosome 20"/>
</dbReference>
<reference evidence="9" key="1">
    <citation type="submission" date="2022-01" db="EMBL/GenBank/DDBJ databases">
        <authorList>
            <person name="King R."/>
        </authorList>
    </citation>
    <scope>NUCLEOTIDE SEQUENCE</scope>
</reference>
<dbReference type="GO" id="GO:0034993">
    <property type="term" value="C:meiotic nuclear membrane microtubule tethering complex"/>
    <property type="evidence" value="ECO:0007669"/>
    <property type="project" value="TreeGrafter"/>
</dbReference>
<dbReference type="FunFam" id="2.60.120.260:FF:000009">
    <property type="entry name" value="SUN domain-containing protein 1 isoform X1"/>
    <property type="match status" value="1"/>
</dbReference>
<dbReference type="AlphaFoldDB" id="A0A9P0CPR2"/>
<name>A0A9P0CPR2_9CUCU</name>
<keyword evidence="2" id="KW-0812">Transmembrane</keyword>
<dbReference type="Gene3D" id="2.60.120.260">
    <property type="entry name" value="Galactose-binding domain-like"/>
    <property type="match status" value="1"/>
</dbReference>
<gene>
    <name evidence="9" type="ORF">PSYICH_LOCUS7895</name>
</gene>
<keyword evidence="3" id="KW-1133">Transmembrane helix</keyword>
<dbReference type="PANTHER" id="PTHR12911">
    <property type="entry name" value="SAD1/UNC-84-LIKE PROTEIN-RELATED"/>
    <property type="match status" value="1"/>
</dbReference>
<keyword evidence="4 6" id="KW-0175">Coiled coil</keyword>
<feature type="coiled-coil region" evidence="6">
    <location>
        <begin position="365"/>
        <end position="392"/>
    </location>
</feature>
<evidence type="ECO:0000256" key="6">
    <source>
        <dbReference type="SAM" id="Coils"/>
    </source>
</evidence>
<evidence type="ECO:0000256" key="4">
    <source>
        <dbReference type="ARBA" id="ARBA00023054"/>
    </source>
</evidence>
<proteinExistence type="predicted"/>
<dbReference type="InterPro" id="IPR045119">
    <property type="entry name" value="SUN1-5"/>
</dbReference>
<protein>
    <recommendedName>
        <fullName evidence="8">SUN domain-containing protein</fullName>
    </recommendedName>
</protein>
<feature type="domain" description="SUN" evidence="8">
    <location>
        <begin position="555"/>
        <end position="715"/>
    </location>
</feature>
<evidence type="ECO:0000259" key="8">
    <source>
        <dbReference type="PROSITE" id="PS51469"/>
    </source>
</evidence>
<feature type="compositionally biased region" description="Low complexity" evidence="7">
    <location>
        <begin position="55"/>
        <end position="66"/>
    </location>
</feature>
<dbReference type="PROSITE" id="PS51469">
    <property type="entry name" value="SUN"/>
    <property type="match status" value="1"/>
</dbReference>
<keyword evidence="5" id="KW-0472">Membrane</keyword>